<dbReference type="AlphaFoldDB" id="A0AAV1CIY4"/>
<feature type="transmembrane region" description="Helical" evidence="7">
    <location>
        <begin position="144"/>
        <end position="163"/>
    </location>
</feature>
<evidence type="ECO:0000256" key="3">
    <source>
        <dbReference type="ARBA" id="ARBA00022448"/>
    </source>
</evidence>
<dbReference type="PANTHER" id="PTHR31326:SF1">
    <property type="entry name" value="PROTEIN CLT2, CHLOROPLASTIC"/>
    <property type="match status" value="1"/>
</dbReference>
<organism evidence="8 9">
    <name type="scientific">Oldenlandia corymbosa var. corymbosa</name>
    <dbReference type="NCBI Taxonomy" id="529605"/>
    <lineage>
        <taxon>Eukaryota</taxon>
        <taxon>Viridiplantae</taxon>
        <taxon>Streptophyta</taxon>
        <taxon>Embryophyta</taxon>
        <taxon>Tracheophyta</taxon>
        <taxon>Spermatophyta</taxon>
        <taxon>Magnoliopsida</taxon>
        <taxon>eudicotyledons</taxon>
        <taxon>Gunneridae</taxon>
        <taxon>Pentapetalae</taxon>
        <taxon>asterids</taxon>
        <taxon>lamiids</taxon>
        <taxon>Gentianales</taxon>
        <taxon>Rubiaceae</taxon>
        <taxon>Rubioideae</taxon>
        <taxon>Spermacoceae</taxon>
        <taxon>Hedyotis-Oldenlandia complex</taxon>
        <taxon>Oldenlandia</taxon>
    </lineage>
</organism>
<evidence type="ECO:0000256" key="4">
    <source>
        <dbReference type="ARBA" id="ARBA00022692"/>
    </source>
</evidence>
<keyword evidence="3" id="KW-0813">Transport</keyword>
<feature type="transmembrane region" description="Helical" evidence="7">
    <location>
        <begin position="236"/>
        <end position="254"/>
    </location>
</feature>
<evidence type="ECO:0000256" key="6">
    <source>
        <dbReference type="ARBA" id="ARBA00023136"/>
    </source>
</evidence>
<feature type="transmembrane region" description="Helical" evidence="7">
    <location>
        <begin position="183"/>
        <end position="205"/>
    </location>
</feature>
<evidence type="ECO:0000313" key="8">
    <source>
        <dbReference type="EMBL" id="CAI9095003.1"/>
    </source>
</evidence>
<name>A0AAV1CIY4_OLDCO</name>
<dbReference type="Pfam" id="PF08627">
    <property type="entry name" value="CRT-like"/>
    <property type="match status" value="1"/>
</dbReference>
<accession>A0AAV1CIY4</accession>
<feature type="transmembrane region" description="Helical" evidence="7">
    <location>
        <begin position="305"/>
        <end position="326"/>
    </location>
</feature>
<keyword evidence="5 7" id="KW-1133">Transmembrane helix</keyword>
<feature type="transmembrane region" description="Helical" evidence="7">
    <location>
        <begin position="113"/>
        <end position="132"/>
    </location>
</feature>
<reference evidence="8" key="1">
    <citation type="submission" date="2023-03" db="EMBL/GenBank/DDBJ databases">
        <authorList>
            <person name="Julca I."/>
        </authorList>
    </citation>
    <scope>NUCLEOTIDE SEQUENCE</scope>
</reference>
<feature type="transmembrane region" description="Helical" evidence="7">
    <location>
        <begin position="211"/>
        <end position="229"/>
    </location>
</feature>
<evidence type="ECO:0000256" key="7">
    <source>
        <dbReference type="SAM" id="Phobius"/>
    </source>
</evidence>
<sequence length="450" mass="48815">MEHLCRTSPKISPTVPSKFPLSIRHFPTFNSFSVNGPAVSFPVFLTSKSNYIPRALVSPHCKMNHHHRLRKKTNSFVLESLRLNSKFRVRAIGENSQGPSSSSSTGDNNNAKVVIFSSLVTLVLAVANRVLYKLALVPMKEYPFFLAQLTTFGYVAIYFFILYTRFKVGIVTNEMLTFPKTRFMIIGFLEALGVVAGMSSGAMLPGPAIPVLNQTFLVWQLALSVLLLGRSYSLNKIVGCLLVAAGVIFAVMSGSDNGQMLTGTGLFWPALMVVSCAFQAGASIVKESVFLDAVGYLKERSLDIFVVNSFGSGFQAFFVVLLLPFLSSLKGIPFSQLPSYLRSGAGCFLNAGTNVTGCEGAPLLPILYIFVNICFNISVLNLVKISSAVVSSLAVMSSVPVAIYILSLPLPYLSEGVKLSPLFHMGSIILVMGLILYSLANPLKEKSDIK</sequence>
<evidence type="ECO:0000256" key="2">
    <source>
        <dbReference type="ARBA" id="ARBA00006690"/>
    </source>
</evidence>
<keyword evidence="6 7" id="KW-0472">Membrane</keyword>
<keyword evidence="4 7" id="KW-0812">Transmembrane</keyword>
<feature type="transmembrane region" description="Helical" evidence="7">
    <location>
        <begin position="390"/>
        <end position="410"/>
    </location>
</feature>
<feature type="transmembrane region" description="Helical" evidence="7">
    <location>
        <begin position="363"/>
        <end position="383"/>
    </location>
</feature>
<protein>
    <submittedName>
        <fullName evidence="8">OLC1v1030854C1</fullName>
    </submittedName>
</protein>
<feature type="transmembrane region" description="Helical" evidence="7">
    <location>
        <begin position="422"/>
        <end position="440"/>
    </location>
</feature>
<evidence type="ECO:0000256" key="1">
    <source>
        <dbReference type="ARBA" id="ARBA00004141"/>
    </source>
</evidence>
<dbReference type="PANTHER" id="PTHR31326">
    <property type="entry name" value="PROTEIN CLT2, CHLOROPLASTIC"/>
    <property type="match status" value="1"/>
</dbReference>
<dbReference type="Proteomes" id="UP001161247">
    <property type="component" value="Chromosome 2"/>
</dbReference>
<gene>
    <name evidence="8" type="ORF">OLC1_LOCUS6067</name>
</gene>
<evidence type="ECO:0000313" key="9">
    <source>
        <dbReference type="Proteomes" id="UP001161247"/>
    </source>
</evidence>
<evidence type="ECO:0000256" key="5">
    <source>
        <dbReference type="ARBA" id="ARBA00022989"/>
    </source>
</evidence>
<feature type="transmembrane region" description="Helical" evidence="7">
    <location>
        <begin position="266"/>
        <end position="285"/>
    </location>
</feature>
<comment type="similarity">
    <text evidence="2">Belongs to the CRT-like transporter family.</text>
</comment>
<dbReference type="GO" id="GO:0016020">
    <property type="term" value="C:membrane"/>
    <property type="evidence" value="ECO:0007669"/>
    <property type="project" value="UniProtKB-SubCell"/>
</dbReference>
<comment type="subcellular location">
    <subcellularLocation>
        <location evidence="1">Membrane</location>
        <topology evidence="1">Multi-pass membrane protein</topology>
    </subcellularLocation>
</comment>
<dbReference type="InterPro" id="IPR013936">
    <property type="entry name" value="CRT-like"/>
</dbReference>
<dbReference type="EMBL" id="OX459119">
    <property type="protein sequence ID" value="CAI9095003.1"/>
    <property type="molecule type" value="Genomic_DNA"/>
</dbReference>
<keyword evidence="9" id="KW-1185">Reference proteome</keyword>
<proteinExistence type="inferred from homology"/>